<dbReference type="SUPFAM" id="SSF53756">
    <property type="entry name" value="UDP-Glycosyltransferase/glycogen phosphorylase"/>
    <property type="match status" value="1"/>
</dbReference>
<reference evidence="1 2" key="1">
    <citation type="submission" date="2020-09" db="EMBL/GenBank/DDBJ databases">
        <title>Complete genome sequence of altererythrobacter flavus SS-21NJ, isolated from Dongying oil sludge in Shandong province.</title>
        <authorList>
            <person name="Sun S."/>
            <person name="Zhang Z."/>
        </authorList>
    </citation>
    <scope>NUCLEOTIDE SEQUENCE [LARGE SCALE GENOMIC DNA]</scope>
    <source>
        <strain evidence="1 2">SS-21NJ</strain>
    </source>
</reference>
<sequence length="333" mass="36804">MDEMYRNNKVLWVHNNPSRSSGTFMWDIFDRLKREEGGLELEELALPLMRYHGAFRDAVRKVRAAPDAGVVHAQYGALVSVMALLRRDCAHIVSLRGSDSYWRFGTLRNRVGGLARVLMSWIGCLGSDAIIVMSNRMTSRVRRWPGLARRPILCIPDPAGDIFWPPAALEISRELLSQPFVVAIASLQHDNPIKRTWLVSSAADLCQRAGMSLELKVLSGISREQVRSELSDVHSIALASTHEGWPNIIKEGLLLGANFVATSVGDLPEYAGKGSGNRIVAPHPIEFACAWIDQIAAKVLSPHGIAESLAAFHPDVVALKMKLLYLALVEEEI</sequence>
<dbReference type="Proteomes" id="UP000663637">
    <property type="component" value="Chromosome"/>
</dbReference>
<evidence type="ECO:0000313" key="1">
    <source>
        <dbReference type="EMBL" id="QSB45026.1"/>
    </source>
</evidence>
<protein>
    <recommendedName>
        <fullName evidence="3">Glycosyl transferases group 1</fullName>
    </recommendedName>
</protein>
<evidence type="ECO:0008006" key="3">
    <source>
        <dbReference type="Google" id="ProtNLM"/>
    </source>
</evidence>
<keyword evidence="2" id="KW-1185">Reference proteome</keyword>
<accession>A0ABX7KD08</accession>
<gene>
    <name evidence="1" type="ORF">IDJ81_02340</name>
</gene>
<name>A0ABX7KD08_9SPHN</name>
<dbReference type="RefSeq" id="WP_205443376.1">
    <property type="nucleotide sequence ID" value="NZ_CP061510.1"/>
</dbReference>
<dbReference type="EMBL" id="CP061510">
    <property type="protein sequence ID" value="QSB45026.1"/>
    <property type="molecule type" value="Genomic_DNA"/>
</dbReference>
<proteinExistence type="predicted"/>
<dbReference type="Gene3D" id="3.40.50.2000">
    <property type="entry name" value="Glycogen Phosphorylase B"/>
    <property type="match status" value="1"/>
</dbReference>
<evidence type="ECO:0000313" key="2">
    <source>
        <dbReference type="Proteomes" id="UP000663637"/>
    </source>
</evidence>
<organism evidence="1 2">
    <name type="scientific">Tsuneonella flava</name>
    <dbReference type="NCBI Taxonomy" id="2055955"/>
    <lineage>
        <taxon>Bacteria</taxon>
        <taxon>Pseudomonadati</taxon>
        <taxon>Pseudomonadota</taxon>
        <taxon>Alphaproteobacteria</taxon>
        <taxon>Sphingomonadales</taxon>
        <taxon>Erythrobacteraceae</taxon>
        <taxon>Tsuneonella</taxon>
    </lineage>
</organism>